<dbReference type="PRINTS" id="PR00342">
    <property type="entry name" value="RHESUSRHD"/>
</dbReference>
<dbReference type="Pfam" id="PF00909">
    <property type="entry name" value="Ammonium_transp"/>
    <property type="match status" value="1"/>
</dbReference>
<dbReference type="PANTHER" id="PTHR11730">
    <property type="entry name" value="AMMONIUM TRANSPORTER"/>
    <property type="match status" value="1"/>
</dbReference>
<dbReference type="SUPFAM" id="SSF111352">
    <property type="entry name" value="Ammonium transporter"/>
    <property type="match status" value="1"/>
</dbReference>
<keyword evidence="3 7" id="KW-0812">Transmembrane</keyword>
<proteinExistence type="inferred from homology"/>
<feature type="transmembrane region" description="Helical" evidence="7">
    <location>
        <begin position="185"/>
        <end position="203"/>
    </location>
</feature>
<dbReference type="Proteomes" id="UP001141327">
    <property type="component" value="Unassembled WGS sequence"/>
</dbReference>
<feature type="transmembrane region" description="Helical" evidence="7">
    <location>
        <begin position="154"/>
        <end position="179"/>
    </location>
</feature>
<feature type="domain" description="Ammonium transporter AmtB-like" evidence="8">
    <location>
        <begin position="27"/>
        <end position="405"/>
    </location>
</feature>
<keyword evidence="4 7" id="KW-1133">Transmembrane helix</keyword>
<keyword evidence="10" id="KW-1185">Reference proteome</keyword>
<feature type="transmembrane region" description="Helical" evidence="7">
    <location>
        <begin position="343"/>
        <end position="364"/>
    </location>
</feature>
<feature type="region of interest" description="Disordered" evidence="6">
    <location>
        <begin position="421"/>
        <end position="449"/>
    </location>
</feature>
<evidence type="ECO:0000256" key="2">
    <source>
        <dbReference type="ARBA" id="ARBA00011036"/>
    </source>
</evidence>
<protein>
    <submittedName>
        <fullName evidence="9">Ammonium transporter Rh type B</fullName>
    </submittedName>
</protein>
<feature type="transmembrane region" description="Helical" evidence="7">
    <location>
        <begin position="54"/>
        <end position="76"/>
    </location>
</feature>
<evidence type="ECO:0000313" key="10">
    <source>
        <dbReference type="Proteomes" id="UP001141327"/>
    </source>
</evidence>
<evidence type="ECO:0000256" key="1">
    <source>
        <dbReference type="ARBA" id="ARBA00004141"/>
    </source>
</evidence>
<feature type="transmembrane region" description="Helical" evidence="7">
    <location>
        <begin position="249"/>
        <end position="269"/>
    </location>
</feature>
<dbReference type="EMBL" id="JAPMOS010000003">
    <property type="protein sequence ID" value="KAJ4462262.1"/>
    <property type="molecule type" value="Genomic_DNA"/>
</dbReference>
<feature type="transmembrane region" description="Helical" evidence="7">
    <location>
        <begin position="305"/>
        <end position="323"/>
    </location>
</feature>
<evidence type="ECO:0000256" key="7">
    <source>
        <dbReference type="SAM" id="Phobius"/>
    </source>
</evidence>
<organism evidence="9 10">
    <name type="scientific">Paratrimastix pyriformis</name>
    <dbReference type="NCBI Taxonomy" id="342808"/>
    <lineage>
        <taxon>Eukaryota</taxon>
        <taxon>Metamonada</taxon>
        <taxon>Preaxostyla</taxon>
        <taxon>Paratrimastigidae</taxon>
        <taxon>Paratrimastix</taxon>
    </lineage>
</organism>
<evidence type="ECO:0000259" key="8">
    <source>
        <dbReference type="Pfam" id="PF00909"/>
    </source>
</evidence>
<evidence type="ECO:0000313" key="9">
    <source>
        <dbReference type="EMBL" id="KAJ4462262.1"/>
    </source>
</evidence>
<evidence type="ECO:0000256" key="4">
    <source>
        <dbReference type="ARBA" id="ARBA00022989"/>
    </source>
</evidence>
<dbReference type="InterPro" id="IPR024041">
    <property type="entry name" value="NH4_transpt_AmtB-like_dom"/>
</dbReference>
<name>A0ABQ8UUN7_9EUKA</name>
<gene>
    <name evidence="9" type="ORF">PAPYR_852</name>
</gene>
<feature type="transmembrane region" description="Helical" evidence="7">
    <location>
        <begin position="83"/>
        <end position="105"/>
    </location>
</feature>
<comment type="caution">
    <text evidence="9">The sequence shown here is derived from an EMBL/GenBank/DDBJ whole genome shotgun (WGS) entry which is preliminary data.</text>
</comment>
<feature type="transmembrane region" description="Helical" evidence="7">
    <location>
        <begin position="376"/>
        <end position="396"/>
    </location>
</feature>
<dbReference type="Gene3D" id="1.10.3430.10">
    <property type="entry name" value="Ammonium transporter AmtB like domains"/>
    <property type="match status" value="1"/>
</dbReference>
<dbReference type="InterPro" id="IPR029020">
    <property type="entry name" value="Ammonium/urea_transptr"/>
</dbReference>
<feature type="transmembrane region" description="Helical" evidence="7">
    <location>
        <begin position="215"/>
        <end position="234"/>
    </location>
</feature>
<dbReference type="InterPro" id="IPR002229">
    <property type="entry name" value="RhesusRHD"/>
</dbReference>
<feature type="transmembrane region" description="Helical" evidence="7">
    <location>
        <begin position="16"/>
        <end position="34"/>
    </location>
</feature>
<evidence type="ECO:0000256" key="3">
    <source>
        <dbReference type="ARBA" id="ARBA00022692"/>
    </source>
</evidence>
<comment type="subcellular location">
    <subcellularLocation>
        <location evidence="1">Membrane</location>
        <topology evidence="1">Multi-pass membrane protein</topology>
    </subcellularLocation>
</comment>
<dbReference type="PANTHER" id="PTHR11730:SF60">
    <property type="entry name" value="RH50, ISOFORM D"/>
    <property type="match status" value="1"/>
</dbReference>
<evidence type="ECO:0000256" key="5">
    <source>
        <dbReference type="ARBA" id="ARBA00023136"/>
    </source>
</evidence>
<sequence>MAEHCAEEKKKSNTRFLFLFGGAQLILLVLYAVFFTDYELDSGSHVPSNDYATYYQFFSGIHIMIFLGFGYLMTFLRRSGYSALGYCFLVSAFAFEFCLWCFTLMEHIYEMYESGEEFKKMHINFFNLINADFGAAAVMITMGAMVGRVSASQLLIITVPEIALYTINAWICFYLFGIYDIGGSITIHSFGAVFGLFCSRCVHKGKAKEYPNNGNVYHSDLFAMLGTLLLWIYWPSFNSAPATSELGQYRAIVNTVLALLGCTTGAFYFSRLLRPEHKFDMVDIQNATLAGAVAMGSSADLIKNPFVSLIIGVGTSLVSVFGYTQLQPLLQRKIHLYDTCGILNLHCMPGILGGLISIAVVGFTMQDGEAAGLQTAGLFVTIGIAAASGALTGLFIRFVTPYLHIEYDDSEEWEVPSDFPSLKADAPEEAEAGTPAGTPVLGEHTPITV</sequence>
<evidence type="ECO:0000256" key="6">
    <source>
        <dbReference type="SAM" id="MobiDB-lite"/>
    </source>
</evidence>
<comment type="similarity">
    <text evidence="2">Belongs to the ammonium transporter (TC 2.A.49) family. Rh subfamily.</text>
</comment>
<feature type="transmembrane region" description="Helical" evidence="7">
    <location>
        <begin position="125"/>
        <end position="147"/>
    </location>
</feature>
<reference evidence="9" key="1">
    <citation type="journal article" date="2022" name="bioRxiv">
        <title>Genomics of Preaxostyla Flagellates Illuminates Evolutionary Transitions and the Path Towards Mitochondrial Loss.</title>
        <authorList>
            <person name="Novak L.V.F."/>
            <person name="Treitli S.C."/>
            <person name="Pyrih J."/>
            <person name="Halakuc P."/>
            <person name="Pipaliya S.V."/>
            <person name="Vacek V."/>
            <person name="Brzon O."/>
            <person name="Soukal P."/>
            <person name="Eme L."/>
            <person name="Dacks J.B."/>
            <person name="Karnkowska A."/>
            <person name="Elias M."/>
            <person name="Hampl V."/>
        </authorList>
    </citation>
    <scope>NUCLEOTIDE SEQUENCE</scope>
    <source>
        <strain evidence="9">RCP-MX</strain>
    </source>
</reference>
<keyword evidence="5 7" id="KW-0472">Membrane</keyword>
<accession>A0ABQ8UUN7</accession>